<reference evidence="4 5" key="1">
    <citation type="submission" date="2018-02" db="EMBL/GenBank/DDBJ databases">
        <title>Genomic Encyclopedia of Archaeal and Bacterial Type Strains, Phase II (KMG-II): from individual species to whole genera.</title>
        <authorList>
            <person name="Goeker M."/>
        </authorList>
    </citation>
    <scope>NUCLEOTIDE SEQUENCE [LARGE SCALE GENOMIC DNA]</scope>
    <source>
        <strain evidence="4 5">DSM 3808</strain>
    </source>
</reference>
<organism evidence="4 5">
    <name type="scientific">Lacrimispora xylanisolvens</name>
    <dbReference type="NCBI Taxonomy" id="384636"/>
    <lineage>
        <taxon>Bacteria</taxon>
        <taxon>Bacillati</taxon>
        <taxon>Bacillota</taxon>
        <taxon>Clostridia</taxon>
        <taxon>Lachnospirales</taxon>
        <taxon>Lachnospiraceae</taxon>
        <taxon>Lacrimispora</taxon>
    </lineage>
</organism>
<dbReference type="GO" id="GO:0071281">
    <property type="term" value="P:cellular response to iron ion"/>
    <property type="evidence" value="ECO:0007669"/>
    <property type="project" value="TreeGrafter"/>
</dbReference>
<comment type="caution">
    <text evidence="4">The sequence shown here is derived from an EMBL/GenBank/DDBJ whole genome shotgun (WGS) entry which is preliminary data.</text>
</comment>
<dbReference type="InterPro" id="IPR050902">
    <property type="entry name" value="ABC_Transporter_SBP"/>
</dbReference>
<dbReference type="Pfam" id="PF01497">
    <property type="entry name" value="Peripla_BP_2"/>
    <property type="match status" value="1"/>
</dbReference>
<keyword evidence="5" id="KW-1185">Reference proteome</keyword>
<proteinExistence type="inferred from homology"/>
<evidence type="ECO:0000256" key="2">
    <source>
        <dbReference type="SAM" id="SignalP"/>
    </source>
</evidence>
<gene>
    <name evidence="4" type="ORF">BXY41_10620</name>
</gene>
<dbReference type="EMBL" id="PTJA01000006">
    <property type="protein sequence ID" value="PPK80430.1"/>
    <property type="molecule type" value="Genomic_DNA"/>
</dbReference>
<dbReference type="AlphaFoldDB" id="A0A2S6HRW9"/>
<dbReference type="Gene3D" id="1.20.58.2180">
    <property type="match status" value="1"/>
</dbReference>
<evidence type="ECO:0000313" key="4">
    <source>
        <dbReference type="EMBL" id="PPK80430.1"/>
    </source>
</evidence>
<dbReference type="PANTHER" id="PTHR30535:SF34">
    <property type="entry name" value="MOLYBDATE-BINDING PROTEIN MOLA"/>
    <property type="match status" value="1"/>
</dbReference>
<keyword evidence="2" id="KW-0732">Signal</keyword>
<dbReference type="PANTHER" id="PTHR30535">
    <property type="entry name" value="VITAMIN B12-BINDING PROTEIN"/>
    <property type="match status" value="1"/>
</dbReference>
<dbReference type="Proteomes" id="UP000237749">
    <property type="component" value="Unassembled WGS sequence"/>
</dbReference>
<evidence type="ECO:0000256" key="1">
    <source>
        <dbReference type="ARBA" id="ARBA00008814"/>
    </source>
</evidence>
<dbReference type="OrthoDB" id="9787830at2"/>
<dbReference type="PROSITE" id="PS50983">
    <property type="entry name" value="FE_B12_PBP"/>
    <property type="match status" value="1"/>
</dbReference>
<dbReference type="Gene3D" id="3.40.50.1980">
    <property type="entry name" value="Nitrogenase molybdenum iron protein domain"/>
    <property type="match status" value="2"/>
</dbReference>
<dbReference type="RefSeq" id="WP_104437134.1">
    <property type="nucleotide sequence ID" value="NZ_PTJA01000006.1"/>
</dbReference>
<evidence type="ECO:0000313" key="5">
    <source>
        <dbReference type="Proteomes" id="UP000237749"/>
    </source>
</evidence>
<dbReference type="InterPro" id="IPR002491">
    <property type="entry name" value="ABC_transptr_periplasmic_BD"/>
</dbReference>
<comment type="similarity">
    <text evidence="1">Belongs to the bacterial solute-binding protein 8 family.</text>
</comment>
<feature type="domain" description="Fe/B12 periplasmic-binding" evidence="3">
    <location>
        <begin position="66"/>
        <end position="336"/>
    </location>
</feature>
<dbReference type="PROSITE" id="PS51257">
    <property type="entry name" value="PROKAR_LIPOPROTEIN"/>
    <property type="match status" value="1"/>
</dbReference>
<protein>
    <submittedName>
        <fullName evidence="4">Iron complex transport system substrate-binding protein</fullName>
    </submittedName>
</protein>
<name>A0A2S6HRW9_9FIRM</name>
<accession>A0A2S6HRW9</accession>
<feature type="signal peptide" evidence="2">
    <location>
        <begin position="1"/>
        <end position="25"/>
    </location>
</feature>
<evidence type="ECO:0000259" key="3">
    <source>
        <dbReference type="PROSITE" id="PS50983"/>
    </source>
</evidence>
<dbReference type="SUPFAM" id="SSF53807">
    <property type="entry name" value="Helical backbone' metal receptor"/>
    <property type="match status" value="1"/>
</dbReference>
<sequence>MRHKIKTIAVAIVMCLFLGACSQNSANKDISVLAQQTATLEPAQLRTITDLGGNTVKIPAAADIQRIVVLSPPVMSFVVNAIPDTGTIAGINARAFTTSNVEIVKKVFPNWQSVDTSFVDSSFTINKESLLALNADIIFYYGNFQKKGLENIDIPCIDFFSKELNDPEAVSIAWDKQLRDILGQNSTSNLQNEWNTTNEKLTELLKREHKRKTALCIFSNTAGSIVVSGTDSTDSYAHSFFAKAGVTNAAVDIEGTTEVSMEQIYKWNPDMIIVFHDSPAQSILDNSIEGQDWSLLDAWKNKEVYDVPRTTYSWITPCADSPLMPLWLVSKAYPDLLDESSMKTFVLDYYKRNYDITLFDADIDTILNLRKAAKK</sequence>
<feature type="chain" id="PRO_5015666788" evidence="2">
    <location>
        <begin position="26"/>
        <end position="375"/>
    </location>
</feature>